<evidence type="ECO:0000256" key="1">
    <source>
        <dbReference type="SAM" id="Phobius"/>
    </source>
</evidence>
<organism evidence="2 3">
    <name type="scientific">Nitrosomonas mobilis</name>
    <dbReference type="NCBI Taxonomy" id="51642"/>
    <lineage>
        <taxon>Bacteria</taxon>
        <taxon>Pseudomonadati</taxon>
        <taxon>Pseudomonadota</taxon>
        <taxon>Betaproteobacteria</taxon>
        <taxon>Nitrosomonadales</taxon>
        <taxon>Nitrosomonadaceae</taxon>
        <taxon>Nitrosomonas</taxon>
    </lineage>
</organism>
<name>A0A1G5SFE8_9PROT</name>
<dbReference type="OrthoDB" id="9768177at2"/>
<sequence>MPQPSLTPLQYLLVAGLLLIVALLLLGLMLFHAEILVRLGLIGNLWYFMLLAMGLAVAVFSNLGLKSYSRYTGKVFGGMLELGGPAVLMLVIVGLGFKFVEPPLARFDLTVFVHGEAGPQAIVLRNQGALLLDLGADRRRETIGDKGEVRFVGIPNDQRGRTVPVSLEAEGYELVDPKAGVRLSAETAYLAVRPASLQLSGRVQDEKGRAVPGAKLRLSTYTARSMEDGWFSFKVPSNLPISERTLYVTAPGFEPSHLQITPGANQLTVVLEKEYIERVHQYTIR</sequence>
<dbReference type="STRING" id="51642.NSMM_410067"/>
<evidence type="ECO:0000313" key="2">
    <source>
        <dbReference type="EMBL" id="SCZ85832.1"/>
    </source>
</evidence>
<gene>
    <name evidence="2" type="ORF">NSMM_410067</name>
</gene>
<keyword evidence="3" id="KW-1185">Reference proteome</keyword>
<dbReference type="Gene3D" id="2.60.40.1120">
    <property type="entry name" value="Carboxypeptidase-like, regulatory domain"/>
    <property type="match status" value="1"/>
</dbReference>
<reference evidence="2 3" key="1">
    <citation type="submission" date="2016-10" db="EMBL/GenBank/DDBJ databases">
        <authorList>
            <person name="de Groot N.N."/>
        </authorList>
    </citation>
    <scope>NUCLEOTIDE SEQUENCE [LARGE SCALE GENOMIC DNA]</scope>
    <source>
        <strain evidence="2">1</strain>
    </source>
</reference>
<feature type="transmembrane region" description="Helical" evidence="1">
    <location>
        <begin position="12"/>
        <end position="33"/>
    </location>
</feature>
<dbReference type="Proteomes" id="UP000198729">
    <property type="component" value="Unassembled WGS sequence"/>
</dbReference>
<dbReference type="EMBL" id="FMWO01000049">
    <property type="protein sequence ID" value="SCZ85832.1"/>
    <property type="molecule type" value="Genomic_DNA"/>
</dbReference>
<evidence type="ECO:0000313" key="3">
    <source>
        <dbReference type="Proteomes" id="UP000198729"/>
    </source>
</evidence>
<accession>A0A1G5SFE8</accession>
<feature type="transmembrane region" description="Helical" evidence="1">
    <location>
        <begin position="75"/>
        <end position="97"/>
    </location>
</feature>
<keyword evidence="1" id="KW-1133">Transmembrane helix</keyword>
<dbReference type="AlphaFoldDB" id="A0A1G5SFE8"/>
<dbReference type="SUPFAM" id="SSF49464">
    <property type="entry name" value="Carboxypeptidase regulatory domain-like"/>
    <property type="match status" value="1"/>
</dbReference>
<feature type="transmembrane region" description="Helical" evidence="1">
    <location>
        <begin position="45"/>
        <end position="63"/>
    </location>
</feature>
<keyword evidence="1" id="KW-0812">Transmembrane</keyword>
<dbReference type="InterPro" id="IPR008969">
    <property type="entry name" value="CarboxyPept-like_regulatory"/>
</dbReference>
<keyword evidence="1" id="KW-0472">Membrane</keyword>
<dbReference type="Pfam" id="PF13620">
    <property type="entry name" value="CarboxypepD_reg"/>
    <property type="match status" value="1"/>
</dbReference>
<proteinExistence type="predicted"/>
<evidence type="ECO:0008006" key="4">
    <source>
        <dbReference type="Google" id="ProtNLM"/>
    </source>
</evidence>
<protein>
    <recommendedName>
        <fullName evidence="4">Carboxypeptidase regulatory-like domain-containing protein</fullName>
    </recommendedName>
</protein>